<evidence type="ECO:0000256" key="2">
    <source>
        <dbReference type="ARBA" id="ARBA00022690"/>
    </source>
</evidence>
<sequence length="111" mass="11955">QQQQQEQQEQEEQQQQPMAECSGSAAASVISEPDAETLLVGGAHGAVKRNWPELVGQAGEAAVAAIKSDRPELLHVDSLSDDSMVTMDMREDRVRVFVGQNGQVSRAPKVG</sequence>
<dbReference type="GO" id="GO:0009611">
    <property type="term" value="P:response to wounding"/>
    <property type="evidence" value="ECO:0007669"/>
    <property type="project" value="InterPro"/>
</dbReference>
<dbReference type="PROSITE" id="PS00285">
    <property type="entry name" value="POTATO_INHIBITOR"/>
    <property type="match status" value="1"/>
</dbReference>
<dbReference type="Gene3D" id="3.30.10.10">
    <property type="entry name" value="Trypsin Inhibitor V, subunit A"/>
    <property type="match status" value="1"/>
</dbReference>
<comment type="similarity">
    <text evidence="1">Belongs to the protease inhibitor I13 (potato type I serine protease inhibitor) family.</text>
</comment>
<evidence type="ECO:0000256" key="3">
    <source>
        <dbReference type="ARBA" id="ARBA00022900"/>
    </source>
</evidence>
<evidence type="ECO:0000256" key="1">
    <source>
        <dbReference type="ARBA" id="ARBA00008210"/>
    </source>
</evidence>
<dbReference type="PANTHER" id="PTHR33091">
    <property type="entry name" value="PROTEIN, PUTATIVE, EXPRESSED-RELATED"/>
    <property type="match status" value="1"/>
</dbReference>
<dbReference type="InterPro" id="IPR036354">
    <property type="entry name" value="Prot_inh_pot1_sf"/>
</dbReference>
<name>A0A813JL18_POLGL</name>
<dbReference type="Pfam" id="PF00280">
    <property type="entry name" value="potato_inhibit"/>
    <property type="match status" value="1"/>
</dbReference>
<proteinExistence type="inferred from homology"/>
<evidence type="ECO:0000313" key="5">
    <source>
        <dbReference type="EMBL" id="CAE8678065.1"/>
    </source>
</evidence>
<dbReference type="EMBL" id="CAJNNW010025652">
    <property type="protein sequence ID" value="CAE8678065.1"/>
    <property type="molecule type" value="Genomic_DNA"/>
</dbReference>
<dbReference type="Proteomes" id="UP000626109">
    <property type="component" value="Unassembled WGS sequence"/>
</dbReference>
<feature type="non-terminal residue" evidence="5">
    <location>
        <position position="111"/>
    </location>
</feature>
<dbReference type="AlphaFoldDB" id="A0A813JL18"/>
<comment type="caution">
    <text evidence="5">The sequence shown here is derived from an EMBL/GenBank/DDBJ whole genome shotgun (WGS) entry which is preliminary data.</text>
</comment>
<dbReference type="PRINTS" id="PR00292">
    <property type="entry name" value="POTATOINHBTR"/>
</dbReference>
<dbReference type="SUPFAM" id="SSF54654">
    <property type="entry name" value="CI-2 family of serine protease inhibitors"/>
    <property type="match status" value="1"/>
</dbReference>
<organism evidence="5 6">
    <name type="scientific">Polarella glacialis</name>
    <name type="common">Dinoflagellate</name>
    <dbReference type="NCBI Taxonomy" id="89957"/>
    <lineage>
        <taxon>Eukaryota</taxon>
        <taxon>Sar</taxon>
        <taxon>Alveolata</taxon>
        <taxon>Dinophyceae</taxon>
        <taxon>Suessiales</taxon>
        <taxon>Suessiaceae</taxon>
        <taxon>Polarella</taxon>
    </lineage>
</organism>
<reference evidence="5" key="1">
    <citation type="submission" date="2021-02" db="EMBL/GenBank/DDBJ databases">
        <authorList>
            <person name="Dougan E. K."/>
            <person name="Rhodes N."/>
            <person name="Thang M."/>
            <person name="Chan C."/>
        </authorList>
    </citation>
    <scope>NUCLEOTIDE SEQUENCE</scope>
</reference>
<feature type="region of interest" description="Disordered" evidence="4">
    <location>
        <begin position="1"/>
        <end position="32"/>
    </location>
</feature>
<keyword evidence="3" id="KW-0722">Serine protease inhibitor</keyword>
<protein>
    <submittedName>
        <fullName evidence="5">Uncharacterized protein</fullName>
    </submittedName>
</protein>
<evidence type="ECO:0000313" key="6">
    <source>
        <dbReference type="Proteomes" id="UP000626109"/>
    </source>
</evidence>
<dbReference type="GO" id="GO:0004867">
    <property type="term" value="F:serine-type endopeptidase inhibitor activity"/>
    <property type="evidence" value="ECO:0007669"/>
    <property type="project" value="UniProtKB-KW"/>
</dbReference>
<dbReference type="InterPro" id="IPR000864">
    <property type="entry name" value="Prot_inh_pot1"/>
</dbReference>
<gene>
    <name evidence="5" type="ORF">PGLA2088_LOCUS20605</name>
</gene>
<keyword evidence="2" id="KW-0646">Protease inhibitor</keyword>
<dbReference type="PANTHER" id="PTHR33091:SF29">
    <property type="entry name" value="SUBTILISIN INHIBITOR 1"/>
    <property type="match status" value="1"/>
</dbReference>
<evidence type="ECO:0000256" key="4">
    <source>
        <dbReference type="SAM" id="MobiDB-lite"/>
    </source>
</evidence>
<accession>A0A813JL18</accession>